<dbReference type="PRINTS" id="PR00742">
    <property type="entry name" value="GLHYDRLASE35"/>
</dbReference>
<dbReference type="InterPro" id="IPR031330">
    <property type="entry name" value="Gly_Hdrlase_35_cat"/>
</dbReference>
<dbReference type="InterPro" id="IPR001944">
    <property type="entry name" value="Glycoside_Hdrlase_35"/>
</dbReference>
<organism evidence="4 5">
    <name type="scientific">Pseudobutyrivibrio ruminis DSM 9787</name>
    <dbReference type="NCBI Taxonomy" id="1123011"/>
    <lineage>
        <taxon>Bacteria</taxon>
        <taxon>Bacillati</taxon>
        <taxon>Bacillota</taxon>
        <taxon>Clostridia</taxon>
        <taxon>Lachnospirales</taxon>
        <taxon>Lachnospiraceae</taxon>
        <taxon>Pseudobutyrivibrio</taxon>
    </lineage>
</organism>
<name>A0A285SQP9_9FIRM</name>
<evidence type="ECO:0000313" key="4">
    <source>
        <dbReference type="EMBL" id="SOC08401.1"/>
    </source>
</evidence>
<keyword evidence="4" id="KW-0378">Hydrolase</keyword>
<evidence type="ECO:0000313" key="5">
    <source>
        <dbReference type="Proteomes" id="UP000219563"/>
    </source>
</evidence>
<accession>A0A285SQP9</accession>
<dbReference type="Proteomes" id="UP000219563">
    <property type="component" value="Unassembled WGS sequence"/>
</dbReference>
<dbReference type="SUPFAM" id="SSF51445">
    <property type="entry name" value="(Trans)glycosidases"/>
    <property type="match status" value="1"/>
</dbReference>
<feature type="domain" description="Glycoside hydrolase 35 catalytic" evidence="3">
    <location>
        <begin position="39"/>
        <end position="185"/>
    </location>
</feature>
<dbReference type="PANTHER" id="PTHR23421">
    <property type="entry name" value="BETA-GALACTOSIDASE RELATED"/>
    <property type="match status" value="1"/>
</dbReference>
<dbReference type="InterPro" id="IPR017853">
    <property type="entry name" value="GH"/>
</dbReference>
<gene>
    <name evidence="4" type="ORF">SAMN02910411_2479</name>
</gene>
<evidence type="ECO:0000256" key="1">
    <source>
        <dbReference type="ARBA" id="ARBA00009809"/>
    </source>
</evidence>
<dbReference type="GO" id="GO:0005975">
    <property type="term" value="P:carbohydrate metabolic process"/>
    <property type="evidence" value="ECO:0007669"/>
    <property type="project" value="InterPro"/>
</dbReference>
<dbReference type="RefSeq" id="WP_097076687.1">
    <property type="nucleotide sequence ID" value="NZ_OBMR01000008.1"/>
</dbReference>
<proteinExistence type="inferred from homology"/>
<evidence type="ECO:0000259" key="3">
    <source>
        <dbReference type="Pfam" id="PF01301"/>
    </source>
</evidence>
<evidence type="ECO:0000256" key="2">
    <source>
        <dbReference type="RuleBase" id="RU003679"/>
    </source>
</evidence>
<dbReference type="Pfam" id="PF01301">
    <property type="entry name" value="Glyco_hydro_35"/>
    <property type="match status" value="1"/>
</dbReference>
<sequence>MEYGFKEYKKAEIKRNHLNLGQVRADGSSYQVNSLYLEKDGKPWIGIMGEFHFVRYPRSDWEMELAKMKAGGITTVAFYVFWIYHEEIEGQYDFTGDRDLRYFVELCQKLGLTVMLRIGPWAHGEVRNGGFPDWLLKKGFKLRTNDAGYLECVRGWYSKIYEQVQGLFFKDGGPIIGIQIENELVDQCEHLGKLKEIAVSIGFDVPIWTVTGWDRLYGAKFPVKEFLPVFGGYVDAPWLDHTKPLPPSHHFTFNTIRNDAAIGVDLISETDDEGWRLPYEDYPFATCELGSGLPTSYIRRPYVAPMDAYALSLVKLGCGNNLVGYYMYHGGTNKLGTLSTLHESKATGYPNDYAILNYDFMTCIGQYGQLRDQYRLCNLLHMFINDFGDILAPMEHVGSQTFVEADDADSLRYAMRTDGHSGFVFINHHQRSLKLNDVKDVVIDTGNVKFPQFDVKGDVAFILPFNLSFSNHNIDYATAQLLCKVDNTLFFAAVPGVKPEYSVDGQVIAVDASTHVSHDQIGDLTIVTIPWEVALYLRKVDGKVFVERKINKGICHTELTIEDSVYTPELDYPEEFSVCVGKELLCKKLTVDSLDGMVSIKLEFDVAQIIADGKLVADCYYYGKPWEIPASLIYGKESYMVYTPLNKEVYMDFDESLK</sequence>
<dbReference type="EMBL" id="OBMR01000008">
    <property type="protein sequence ID" value="SOC08401.1"/>
    <property type="molecule type" value="Genomic_DNA"/>
</dbReference>
<comment type="similarity">
    <text evidence="1 2">Belongs to the glycosyl hydrolase 35 family.</text>
</comment>
<protein>
    <submittedName>
        <fullName evidence="4">Glycosyl hydrolases family 35</fullName>
    </submittedName>
</protein>
<dbReference type="AlphaFoldDB" id="A0A285SQP9"/>
<dbReference type="GO" id="GO:0004553">
    <property type="term" value="F:hydrolase activity, hydrolyzing O-glycosyl compounds"/>
    <property type="evidence" value="ECO:0007669"/>
    <property type="project" value="InterPro"/>
</dbReference>
<reference evidence="4 5" key="1">
    <citation type="submission" date="2017-08" db="EMBL/GenBank/DDBJ databases">
        <authorList>
            <person name="de Groot N.N."/>
        </authorList>
    </citation>
    <scope>NUCLEOTIDE SEQUENCE [LARGE SCALE GENOMIC DNA]</scope>
    <source>
        <strain evidence="4 5">DSM 9787</strain>
    </source>
</reference>
<dbReference type="Gene3D" id="3.20.20.80">
    <property type="entry name" value="Glycosidases"/>
    <property type="match status" value="1"/>
</dbReference>